<dbReference type="SUPFAM" id="SSF56059">
    <property type="entry name" value="Glutathione synthetase ATP-binding domain-like"/>
    <property type="match status" value="1"/>
</dbReference>
<evidence type="ECO:0000256" key="4">
    <source>
        <dbReference type="PROSITE-ProRule" id="PRU00409"/>
    </source>
</evidence>
<dbReference type="EMBL" id="CP046268">
    <property type="protein sequence ID" value="QMV13039.1"/>
    <property type="molecule type" value="Genomic_DNA"/>
</dbReference>
<dbReference type="InterPro" id="IPR013815">
    <property type="entry name" value="ATP_grasp_subdomain_1"/>
</dbReference>
<gene>
    <name evidence="7" type="ORF">VSP9026_01325</name>
    <name evidence="6" type="ORF">Vspart_00244</name>
</gene>
<dbReference type="PROSITE" id="PS50975">
    <property type="entry name" value="ATP_GRASP"/>
    <property type="match status" value="1"/>
</dbReference>
<evidence type="ECO:0000259" key="5">
    <source>
        <dbReference type="PROSITE" id="PS50975"/>
    </source>
</evidence>
<dbReference type="Pfam" id="PF02655">
    <property type="entry name" value="ATP-grasp_3"/>
    <property type="match status" value="1"/>
</dbReference>
<feature type="domain" description="ATP-grasp" evidence="5">
    <location>
        <begin position="113"/>
        <end position="298"/>
    </location>
</feature>
<protein>
    <submittedName>
        <fullName evidence="7">Carbamoyl phosphate synthase-like protein</fullName>
    </submittedName>
</protein>
<evidence type="ECO:0000313" key="8">
    <source>
        <dbReference type="Proteomes" id="UP000184774"/>
    </source>
</evidence>
<dbReference type="Proteomes" id="UP000515264">
    <property type="component" value="Chromosome 1"/>
</dbReference>
<dbReference type="GO" id="GO:0016874">
    <property type="term" value="F:ligase activity"/>
    <property type="evidence" value="ECO:0007669"/>
    <property type="project" value="UniProtKB-KW"/>
</dbReference>
<keyword evidence="9" id="KW-1185">Reference proteome</keyword>
<organism evidence="7 8">
    <name type="scientific">Vibrio spartinae</name>
    <dbReference type="NCBI Taxonomy" id="1918945"/>
    <lineage>
        <taxon>Bacteria</taxon>
        <taxon>Pseudomonadati</taxon>
        <taxon>Pseudomonadota</taxon>
        <taxon>Gammaproteobacteria</taxon>
        <taxon>Vibrionales</taxon>
        <taxon>Vibrionaceae</taxon>
        <taxon>Vibrio</taxon>
    </lineage>
</organism>
<dbReference type="EMBL" id="FSSB01000009">
    <property type="protein sequence ID" value="SIO93655.1"/>
    <property type="molecule type" value="Genomic_DNA"/>
</dbReference>
<dbReference type="GO" id="GO:0005524">
    <property type="term" value="F:ATP binding"/>
    <property type="evidence" value="ECO:0007669"/>
    <property type="project" value="UniProtKB-UniRule"/>
</dbReference>
<dbReference type="GO" id="GO:0046872">
    <property type="term" value="F:metal ion binding"/>
    <property type="evidence" value="ECO:0007669"/>
    <property type="project" value="InterPro"/>
</dbReference>
<dbReference type="InterPro" id="IPR052032">
    <property type="entry name" value="ATP-dep_AA_Ligase"/>
</dbReference>
<dbReference type="OrthoDB" id="3428978at2"/>
<sequence>MKHVLIINRYDDIFSNYNLYINSDEFYMSFITLKGKEKHINPKYCLNVKKLDELKSKDVLDAAIEINERDHVDLVIAHSEYDLDSAAMIRDALGISGAKIEDNELHRNKVLMKSTLMKSNVPFPMFKKLQSKDDIYKFISEYKYPCIIKPEVGAASEGVYKIFSHDDIPSMESVEGLQIEQFIDGDIYHVDAIISCDDMPYFKVSKYINTCLDFRYKVPLGSFTIDDLSVNERLKKLAFNVADLLRINNQAMHLEIIEHDDEFYFLEIGARVGGGEIPFVAYNNEGVDLFELWTKVSLGKNVDTVKTKVTGFLMVPNPFESGYQFADGFQLEHPNITYQKLNLNGENIGFSYDDIPAIVHFEGENSIEVRDAIVQCMSLVSSAIIPLTYEVGSHG</sequence>
<evidence type="ECO:0000313" key="7">
    <source>
        <dbReference type="EMBL" id="SIO93655.1"/>
    </source>
</evidence>
<dbReference type="Gene3D" id="3.30.470.20">
    <property type="entry name" value="ATP-grasp fold, B domain"/>
    <property type="match status" value="1"/>
</dbReference>
<evidence type="ECO:0000256" key="3">
    <source>
        <dbReference type="ARBA" id="ARBA00022840"/>
    </source>
</evidence>
<name>A0A1N6M2L2_9VIBR</name>
<reference evidence="6 9" key="3">
    <citation type="journal article" date="2020" name="J. Nat. Prod.">
        <title>Genomics-Metabolomics Profiling Disclosed Marine Vibrio spartinae 3.6 as a Producer of a New Branched Side Chain Prodigiosin.</title>
        <authorList>
            <person name="Vitale G.A."/>
            <person name="Sciarretta M."/>
            <person name="Palma Esposito F."/>
            <person name="January G.G."/>
            <person name="Giaccio M."/>
            <person name="Bunk B."/>
            <person name="Sproer C."/>
            <person name="Bajerski F."/>
            <person name="Power D."/>
            <person name="Festa C."/>
            <person name="Monti M.C."/>
            <person name="D'Auria M.V."/>
            <person name="de Pascale D."/>
        </authorList>
    </citation>
    <scope>NUCLEOTIDE SEQUENCE [LARGE SCALE GENOMIC DNA]</scope>
    <source>
        <strain evidence="6 9">3.6</strain>
    </source>
</reference>
<evidence type="ECO:0000256" key="2">
    <source>
        <dbReference type="ARBA" id="ARBA00022741"/>
    </source>
</evidence>
<reference evidence="6" key="2">
    <citation type="submission" date="2019-11" db="EMBL/GenBank/DDBJ databases">
        <authorList>
            <person name="January G."/>
            <person name="Bunk B."/>
        </authorList>
    </citation>
    <scope>NUCLEOTIDE SEQUENCE</scope>
    <source>
        <strain evidence="6">3.6</strain>
    </source>
</reference>
<keyword evidence="2 4" id="KW-0547">Nucleotide-binding</keyword>
<dbReference type="Gene3D" id="3.40.50.20">
    <property type="match status" value="1"/>
</dbReference>
<evidence type="ECO:0000313" key="9">
    <source>
        <dbReference type="Proteomes" id="UP000515264"/>
    </source>
</evidence>
<keyword evidence="3 4" id="KW-0067">ATP-binding</keyword>
<dbReference type="Gene3D" id="3.30.1490.20">
    <property type="entry name" value="ATP-grasp fold, A domain"/>
    <property type="match status" value="1"/>
</dbReference>
<proteinExistence type="predicted"/>
<keyword evidence="1" id="KW-0436">Ligase</keyword>
<dbReference type="InterPro" id="IPR011761">
    <property type="entry name" value="ATP-grasp"/>
</dbReference>
<dbReference type="Proteomes" id="UP000184774">
    <property type="component" value="Unassembled WGS sequence"/>
</dbReference>
<evidence type="ECO:0000256" key="1">
    <source>
        <dbReference type="ARBA" id="ARBA00022598"/>
    </source>
</evidence>
<dbReference type="InterPro" id="IPR003806">
    <property type="entry name" value="ATP-grasp_PylC-type"/>
</dbReference>
<evidence type="ECO:0000313" key="6">
    <source>
        <dbReference type="EMBL" id="QMV13039.1"/>
    </source>
</evidence>
<dbReference type="RefSeq" id="WP_074372225.1">
    <property type="nucleotide sequence ID" value="NZ_AP024907.1"/>
</dbReference>
<dbReference type="PANTHER" id="PTHR43585:SF2">
    <property type="entry name" value="ATP-GRASP ENZYME FSQD"/>
    <property type="match status" value="1"/>
</dbReference>
<accession>A0A1N6M2L2</accession>
<dbReference type="AlphaFoldDB" id="A0A1N6M2L2"/>
<reference evidence="7 8" key="1">
    <citation type="submission" date="2016-12" db="EMBL/GenBank/DDBJ databases">
        <authorList>
            <person name="Song W.-J."/>
            <person name="Kurnit D.M."/>
        </authorList>
    </citation>
    <scope>NUCLEOTIDE SEQUENCE [LARGE SCALE GENOMIC DNA]</scope>
    <source>
        <strain evidence="7 8">CECT 9026</strain>
    </source>
</reference>
<dbReference type="PANTHER" id="PTHR43585">
    <property type="entry name" value="FUMIPYRROLE BIOSYNTHESIS PROTEIN C"/>
    <property type="match status" value="1"/>
</dbReference>